<accession>H5TN81</accession>
<dbReference type="PROSITE" id="PS50977">
    <property type="entry name" value="HTH_TETR_2"/>
    <property type="match status" value="1"/>
</dbReference>
<dbReference type="Pfam" id="PF00440">
    <property type="entry name" value="TetR_N"/>
    <property type="match status" value="1"/>
</dbReference>
<dbReference type="EMBL" id="BAFB01000130">
    <property type="protein sequence ID" value="GAB34939.1"/>
    <property type="molecule type" value="Genomic_DNA"/>
</dbReference>
<keyword evidence="3" id="KW-0804">Transcription</keyword>
<dbReference type="GO" id="GO:0000976">
    <property type="term" value="F:transcription cis-regulatory region binding"/>
    <property type="evidence" value="ECO:0007669"/>
    <property type="project" value="TreeGrafter"/>
</dbReference>
<dbReference type="AlphaFoldDB" id="H5TN81"/>
<dbReference type="STRING" id="1108044.GOOTI_130_00320"/>
<keyword evidence="2 4" id="KW-0238">DNA-binding</keyword>
<comment type="caution">
    <text evidence="6">The sequence shown here is derived from an EMBL/GenBank/DDBJ whole genome shotgun (WGS) entry which is preliminary data.</text>
</comment>
<dbReference type="Proteomes" id="UP000005038">
    <property type="component" value="Unassembled WGS sequence"/>
</dbReference>
<organism evidence="6 7">
    <name type="scientific">Gordonia otitidis (strain DSM 44809 / CCUG 52243 / JCM 12355 / NBRC 100426 / IFM 10032)</name>
    <dbReference type="NCBI Taxonomy" id="1108044"/>
    <lineage>
        <taxon>Bacteria</taxon>
        <taxon>Bacillati</taxon>
        <taxon>Actinomycetota</taxon>
        <taxon>Actinomycetes</taxon>
        <taxon>Mycobacteriales</taxon>
        <taxon>Gordoniaceae</taxon>
        <taxon>Gordonia</taxon>
    </lineage>
</organism>
<evidence type="ECO:0000256" key="4">
    <source>
        <dbReference type="PROSITE-ProRule" id="PRU00335"/>
    </source>
</evidence>
<reference evidence="6" key="1">
    <citation type="submission" date="2012-02" db="EMBL/GenBank/DDBJ databases">
        <title>Whole genome shotgun sequence of Gordonia otitidis NBRC 100426.</title>
        <authorList>
            <person name="Yoshida I."/>
            <person name="Hosoyama A."/>
            <person name="Tsuchikane K."/>
            <person name="Katsumata H."/>
            <person name="Yamazaki S."/>
            <person name="Fujita N."/>
        </authorList>
    </citation>
    <scope>NUCLEOTIDE SEQUENCE [LARGE SCALE GENOMIC DNA]</scope>
    <source>
        <strain evidence="6">NBRC 100426</strain>
    </source>
</reference>
<sequence length="239" mass="25301">MFSPGTQWVETTGCAGTQPTPVIDGVCQGGDVARRSGWGGALPADDDEAAQRIVAAARRIVEETGRAASVSEVTRELQITRQTVYRYFPGVEALTNAVAIDIGTEIGEMLTSQLAGITDPVDAIVELLASAIETVRANPVVADGLTRSAPTNPVVAVTGSASREFTVDVLRHLDVDWVANGIDDDRLDELAAWLLLIFEGFASRQQGEFPGGSEIRAFLRTWLAPSITAMSNGTAHPPA</sequence>
<dbReference type="PANTHER" id="PTHR30055">
    <property type="entry name" value="HTH-TYPE TRANSCRIPTIONAL REGULATOR RUTR"/>
    <property type="match status" value="1"/>
</dbReference>
<protein>
    <submittedName>
        <fullName evidence="6">TetR family transcriptional regulator</fullName>
    </submittedName>
</protein>
<dbReference type="GO" id="GO:0003700">
    <property type="term" value="F:DNA-binding transcription factor activity"/>
    <property type="evidence" value="ECO:0007669"/>
    <property type="project" value="TreeGrafter"/>
</dbReference>
<evidence type="ECO:0000313" key="6">
    <source>
        <dbReference type="EMBL" id="GAB34939.1"/>
    </source>
</evidence>
<evidence type="ECO:0000256" key="1">
    <source>
        <dbReference type="ARBA" id="ARBA00023015"/>
    </source>
</evidence>
<dbReference type="InterPro" id="IPR001647">
    <property type="entry name" value="HTH_TetR"/>
</dbReference>
<name>H5TN81_GORO1</name>
<evidence type="ECO:0000313" key="7">
    <source>
        <dbReference type="Proteomes" id="UP000005038"/>
    </source>
</evidence>
<proteinExistence type="predicted"/>
<feature type="DNA-binding region" description="H-T-H motif" evidence="4">
    <location>
        <begin position="69"/>
        <end position="88"/>
    </location>
</feature>
<dbReference type="Gene3D" id="1.10.357.10">
    <property type="entry name" value="Tetracycline Repressor, domain 2"/>
    <property type="match status" value="1"/>
</dbReference>
<dbReference type="PANTHER" id="PTHR30055:SF234">
    <property type="entry name" value="HTH-TYPE TRANSCRIPTIONAL REGULATOR BETI"/>
    <property type="match status" value="1"/>
</dbReference>
<keyword evidence="1" id="KW-0805">Transcription regulation</keyword>
<dbReference type="InterPro" id="IPR009057">
    <property type="entry name" value="Homeodomain-like_sf"/>
</dbReference>
<dbReference type="SUPFAM" id="SSF46689">
    <property type="entry name" value="Homeodomain-like"/>
    <property type="match status" value="1"/>
</dbReference>
<evidence type="ECO:0000256" key="3">
    <source>
        <dbReference type="ARBA" id="ARBA00023163"/>
    </source>
</evidence>
<feature type="domain" description="HTH tetR-type" evidence="5">
    <location>
        <begin position="47"/>
        <end position="106"/>
    </location>
</feature>
<gene>
    <name evidence="6" type="ORF">GOOTI_130_00320</name>
</gene>
<evidence type="ECO:0000256" key="2">
    <source>
        <dbReference type="ARBA" id="ARBA00023125"/>
    </source>
</evidence>
<dbReference type="InterPro" id="IPR050109">
    <property type="entry name" value="HTH-type_TetR-like_transc_reg"/>
</dbReference>
<keyword evidence="7" id="KW-1185">Reference proteome</keyword>
<evidence type="ECO:0000259" key="5">
    <source>
        <dbReference type="PROSITE" id="PS50977"/>
    </source>
</evidence>